<evidence type="ECO:0000313" key="5">
    <source>
        <dbReference type="EMBL" id="WEL38638.1"/>
    </source>
</evidence>
<organism evidence="4 6">
    <name type="scientific">Encephalitozoon hellem</name>
    <name type="common">Microsporidian parasite</name>
    <dbReference type="NCBI Taxonomy" id="27973"/>
    <lineage>
        <taxon>Eukaryota</taxon>
        <taxon>Fungi</taxon>
        <taxon>Fungi incertae sedis</taxon>
        <taxon>Microsporidia</taxon>
        <taxon>Unikaryonidae</taxon>
        <taxon>Encephalitozoon</taxon>
    </lineage>
</organism>
<keyword evidence="7" id="KW-1185">Reference proteome</keyword>
<dbReference type="GO" id="GO:0035091">
    <property type="term" value="F:phosphatidylinositol binding"/>
    <property type="evidence" value="ECO:0007669"/>
    <property type="project" value="InterPro"/>
</dbReference>
<dbReference type="Pfam" id="PF00787">
    <property type="entry name" value="PX"/>
    <property type="match status" value="1"/>
</dbReference>
<dbReference type="Proteomes" id="UP001217963">
    <property type="component" value="Chromosome V"/>
</dbReference>
<dbReference type="SUPFAM" id="SSF64268">
    <property type="entry name" value="PX domain"/>
    <property type="match status" value="1"/>
</dbReference>
<dbReference type="GO" id="GO:0034498">
    <property type="term" value="P:early endosome to Golgi transport"/>
    <property type="evidence" value="ECO:0007669"/>
    <property type="project" value="TreeGrafter"/>
</dbReference>
<gene>
    <name evidence="4" type="ORF">GPU96_05g09210</name>
    <name evidence="5" type="ORF">PFJ87_05g01070</name>
</gene>
<proteinExistence type="predicted"/>
<evidence type="ECO:0000256" key="1">
    <source>
        <dbReference type="ARBA" id="ARBA00004287"/>
    </source>
</evidence>
<evidence type="ECO:0000256" key="2">
    <source>
        <dbReference type="ARBA" id="ARBA00014268"/>
    </source>
</evidence>
<reference evidence="5 7" key="2">
    <citation type="submission" date="2023-02" db="EMBL/GenBank/DDBJ databases">
        <title>Encephalitozoon hellem ATCC 50451 complete genome.</title>
        <authorList>
            <person name="Mascarenhas dos Santos A.C."/>
            <person name="Julian A.T."/>
            <person name="Pombert J.-F."/>
        </authorList>
    </citation>
    <scope>NUCLEOTIDE SEQUENCE [LARGE SCALE GENOMIC DNA]</scope>
    <source>
        <strain evidence="5 7">ATCC 50451</strain>
    </source>
</reference>
<sequence>MEEERLLEITIPGTRDVEGKHTEYEVVCITNSKSFEKCYTKAFRRYSDFYKLHRRLKCLIKVLPEFPKKRWNKMSKDVIEERMKMLSIYLKFVCDQILKGGKGVEKIEADVVAFVQGKDSKTSS</sequence>
<dbReference type="OrthoDB" id="2189967at2759"/>
<dbReference type="InterPro" id="IPR036871">
    <property type="entry name" value="PX_dom_sf"/>
</dbReference>
<comment type="subcellular location">
    <subcellularLocation>
        <location evidence="1">Membrane</location>
        <topology evidence="1">Peripheral membrane protein</topology>
        <orientation evidence="1">Cytoplasmic side</orientation>
    </subcellularLocation>
</comment>
<dbReference type="InterPro" id="IPR001683">
    <property type="entry name" value="PX_dom"/>
</dbReference>
<dbReference type="PROSITE" id="PS50195">
    <property type="entry name" value="PX"/>
    <property type="match status" value="1"/>
</dbReference>
<evidence type="ECO:0000313" key="7">
    <source>
        <dbReference type="Proteomes" id="UP001217963"/>
    </source>
</evidence>
<protein>
    <recommendedName>
        <fullName evidence="2">Sorting nexin MVP1</fullName>
    </recommendedName>
</protein>
<evidence type="ECO:0000313" key="4">
    <source>
        <dbReference type="EMBL" id="UTX43181.1"/>
    </source>
</evidence>
<evidence type="ECO:0000313" key="6">
    <source>
        <dbReference type="Proteomes" id="UP001059546"/>
    </source>
</evidence>
<dbReference type="GO" id="GO:0005829">
    <property type="term" value="C:cytosol"/>
    <property type="evidence" value="ECO:0007669"/>
    <property type="project" value="GOC"/>
</dbReference>
<dbReference type="PANTHER" id="PTHR46571">
    <property type="entry name" value="SORTING NEXIN-8"/>
    <property type="match status" value="1"/>
</dbReference>
<dbReference type="AlphaFoldDB" id="A0A9Q9C308"/>
<reference evidence="4" key="1">
    <citation type="submission" date="2021-05" db="EMBL/GenBank/DDBJ databases">
        <title>Encephalitozoon hellem ATCC 50604 Complete Genome.</title>
        <authorList>
            <person name="Mascarenhas dos Santos A.C."/>
            <person name="Julian A.T."/>
            <person name="Pombert J.-F."/>
        </authorList>
    </citation>
    <scope>NUCLEOTIDE SEQUENCE</scope>
    <source>
        <strain evidence="4">ATCC 50604</strain>
    </source>
</reference>
<dbReference type="Proteomes" id="UP001059546">
    <property type="component" value="Chromosome V"/>
</dbReference>
<name>A0A9Q9C308_ENCHE</name>
<dbReference type="GO" id="GO:0006886">
    <property type="term" value="P:intracellular protein transport"/>
    <property type="evidence" value="ECO:0007669"/>
    <property type="project" value="TreeGrafter"/>
</dbReference>
<accession>A0A9Q9C308</accession>
<dbReference type="GO" id="GO:0031901">
    <property type="term" value="C:early endosome membrane"/>
    <property type="evidence" value="ECO:0007669"/>
    <property type="project" value="TreeGrafter"/>
</dbReference>
<dbReference type="EMBL" id="CP075151">
    <property type="protein sequence ID" value="UTX43181.1"/>
    <property type="molecule type" value="Genomic_DNA"/>
</dbReference>
<feature type="domain" description="PX" evidence="3">
    <location>
        <begin position="2"/>
        <end position="124"/>
    </location>
</feature>
<evidence type="ECO:0000259" key="3">
    <source>
        <dbReference type="PROSITE" id="PS50195"/>
    </source>
</evidence>
<dbReference type="SMART" id="SM00312">
    <property type="entry name" value="PX"/>
    <property type="match status" value="1"/>
</dbReference>
<dbReference type="EMBL" id="CP119066">
    <property type="protein sequence ID" value="WEL38638.1"/>
    <property type="molecule type" value="Genomic_DNA"/>
</dbReference>
<dbReference type="CDD" id="cd06093">
    <property type="entry name" value="PX_domain"/>
    <property type="match status" value="1"/>
</dbReference>
<dbReference type="InterPro" id="IPR028662">
    <property type="entry name" value="SNX8/Mvp1"/>
</dbReference>
<dbReference type="PANTHER" id="PTHR46571:SF1">
    <property type="entry name" value="SORTING NEXIN-8"/>
    <property type="match status" value="1"/>
</dbReference>
<dbReference type="Gene3D" id="3.30.1520.10">
    <property type="entry name" value="Phox-like domain"/>
    <property type="match status" value="1"/>
</dbReference>